<evidence type="ECO:0000313" key="1">
    <source>
        <dbReference type="EMBL" id="TLD40422.1"/>
    </source>
</evidence>
<dbReference type="Pfam" id="PF19027">
    <property type="entry name" value="DUF5752"/>
    <property type="match status" value="1"/>
</dbReference>
<dbReference type="AlphaFoldDB" id="A0A533Q730"/>
<name>A0A533Q730_9BACT</name>
<gene>
    <name evidence="1" type="ORF">JETT_3308</name>
</gene>
<evidence type="ECO:0000313" key="2">
    <source>
        <dbReference type="Proteomes" id="UP000319783"/>
    </source>
</evidence>
<dbReference type="InterPro" id="IPR044036">
    <property type="entry name" value="DUF5752"/>
</dbReference>
<proteinExistence type="predicted"/>
<sequence length="237" mass="27449">MNVLGKAKEPFIFSTQVSLTELTGLKATNLQQLLDLIKTVPGSIIYHHTHHFLQEHQYLLPEPPNDFAYWVTEFLGEARLGEYLLSIDTIQYTTIRELRDKIARTIEDYVKDYPTSLNKFATTGEEFRFLKSVSFVLQTPHKASDLKEFKTALQKVTPGSLYFHMFEARLRIRQGINDFSKWLEDCLSENKLANKIAALDPYTYTLENLRFTIIKLVEKRIAESLKEHPVIPEALPK</sequence>
<comment type="caution">
    <text evidence="1">The sequence shown here is derived from an EMBL/GenBank/DDBJ whole genome shotgun (WGS) entry which is preliminary data.</text>
</comment>
<organism evidence="1 2">
    <name type="scientific">Candidatus Jettenia ecosi</name>
    <dbReference type="NCBI Taxonomy" id="2494326"/>
    <lineage>
        <taxon>Bacteria</taxon>
        <taxon>Pseudomonadati</taxon>
        <taxon>Planctomycetota</taxon>
        <taxon>Candidatus Brocadiia</taxon>
        <taxon>Candidatus Brocadiales</taxon>
        <taxon>Candidatus Brocadiaceae</taxon>
        <taxon>Candidatus Jettenia</taxon>
    </lineage>
</organism>
<protein>
    <submittedName>
        <fullName evidence="1">Uncharacterized protein</fullName>
    </submittedName>
</protein>
<reference evidence="1 2" key="1">
    <citation type="submission" date="2019-04" db="EMBL/GenBank/DDBJ databases">
        <title>Genome of a novel bacterium Candidatus Jettenia ecosi reconstructed from metagenome of an anammox bioreactor.</title>
        <authorList>
            <person name="Mardanov A.V."/>
            <person name="Beletsky A.V."/>
            <person name="Ravin N.V."/>
            <person name="Botchkova E.A."/>
            <person name="Litti Y.V."/>
            <person name="Nozhevnikova A.N."/>
        </authorList>
    </citation>
    <scope>NUCLEOTIDE SEQUENCE [LARGE SCALE GENOMIC DNA]</scope>
    <source>
        <strain evidence="1">J2</strain>
    </source>
</reference>
<accession>A0A533Q730</accession>
<dbReference type="EMBL" id="SULG01000102">
    <property type="protein sequence ID" value="TLD40422.1"/>
    <property type="molecule type" value="Genomic_DNA"/>
</dbReference>
<dbReference type="Proteomes" id="UP000319783">
    <property type="component" value="Unassembled WGS sequence"/>
</dbReference>